<proteinExistence type="predicted"/>
<dbReference type="GO" id="GO:0022857">
    <property type="term" value="F:transmembrane transporter activity"/>
    <property type="evidence" value="ECO:0007669"/>
    <property type="project" value="UniProtKB-ARBA"/>
</dbReference>
<dbReference type="EMBL" id="FUKI01000087">
    <property type="protein sequence ID" value="SJM91125.1"/>
    <property type="molecule type" value="Genomic_DNA"/>
</dbReference>
<feature type="domain" description="Cation-transporting P-type ATPase N-terminal" evidence="1">
    <location>
        <begin position="13"/>
        <end position="57"/>
    </location>
</feature>
<accession>A0A1R4H4E5</accession>
<dbReference type="Pfam" id="PF00690">
    <property type="entry name" value="Cation_ATPase_N"/>
    <property type="match status" value="1"/>
</dbReference>
<dbReference type="RefSeq" id="WP_245807901.1">
    <property type="nucleotide sequence ID" value="NZ_FUKI01000087.1"/>
</dbReference>
<sequence length="69" mass="7722">MKKSKTTPEHPAWWLKPLTEPKAELATDAAGLSSAEARVRLAKFGPNLFRDRHSAPLNKNSAFKQHIDI</sequence>
<keyword evidence="3" id="KW-1185">Reference proteome</keyword>
<gene>
    <name evidence="2" type="ORF">CRENPOLYSF1_1770005</name>
</gene>
<dbReference type="InterPro" id="IPR004014">
    <property type="entry name" value="ATPase_P-typ_cation-transptr_N"/>
</dbReference>
<organism evidence="2 3">
    <name type="scientific">Crenothrix polyspora</name>
    <dbReference type="NCBI Taxonomy" id="360316"/>
    <lineage>
        <taxon>Bacteria</taxon>
        <taxon>Pseudomonadati</taxon>
        <taxon>Pseudomonadota</taxon>
        <taxon>Gammaproteobacteria</taxon>
        <taxon>Methylococcales</taxon>
        <taxon>Crenotrichaceae</taxon>
        <taxon>Crenothrix</taxon>
    </lineage>
</organism>
<protein>
    <recommendedName>
        <fullName evidence="1">Cation-transporting P-type ATPase N-terminal domain-containing protein</fullName>
    </recommendedName>
</protein>
<dbReference type="InterPro" id="IPR023298">
    <property type="entry name" value="ATPase_P-typ_TM_dom_sf"/>
</dbReference>
<name>A0A1R4H4E5_9GAMM</name>
<evidence type="ECO:0000313" key="3">
    <source>
        <dbReference type="Proteomes" id="UP000195667"/>
    </source>
</evidence>
<dbReference type="Proteomes" id="UP000195667">
    <property type="component" value="Unassembled WGS sequence"/>
</dbReference>
<dbReference type="AlphaFoldDB" id="A0A1R4H4E5"/>
<dbReference type="SUPFAM" id="SSF81665">
    <property type="entry name" value="Calcium ATPase, transmembrane domain M"/>
    <property type="match status" value="1"/>
</dbReference>
<reference evidence="3" key="1">
    <citation type="submission" date="2017-02" db="EMBL/GenBank/DDBJ databases">
        <authorList>
            <person name="Daims H."/>
        </authorList>
    </citation>
    <scope>NUCLEOTIDE SEQUENCE [LARGE SCALE GENOMIC DNA]</scope>
</reference>
<evidence type="ECO:0000313" key="2">
    <source>
        <dbReference type="EMBL" id="SJM91125.1"/>
    </source>
</evidence>
<evidence type="ECO:0000259" key="1">
    <source>
        <dbReference type="Pfam" id="PF00690"/>
    </source>
</evidence>